<proteinExistence type="predicted"/>
<keyword evidence="3" id="KW-1185">Reference proteome</keyword>
<evidence type="ECO:0000313" key="2">
    <source>
        <dbReference type="EMBL" id="SDM67613.1"/>
    </source>
</evidence>
<dbReference type="STRING" id="211114.SAMN04489726_2852"/>
<dbReference type="RefSeq" id="WP_030431217.1">
    <property type="nucleotide sequence ID" value="NZ_JOEF01000018.1"/>
</dbReference>
<dbReference type="AlphaFoldDB" id="A0A1G9V691"/>
<dbReference type="Proteomes" id="UP000183376">
    <property type="component" value="Chromosome I"/>
</dbReference>
<protein>
    <submittedName>
        <fullName evidence="2">Barstar (Barnase inhibitor)</fullName>
    </submittedName>
</protein>
<dbReference type="InterPro" id="IPR000468">
    <property type="entry name" value="Barstar"/>
</dbReference>
<accession>A0A1G9V691</accession>
<organism evidence="2 3">
    <name type="scientific">Allokutzneria albata</name>
    <name type="common">Kibdelosporangium albatum</name>
    <dbReference type="NCBI Taxonomy" id="211114"/>
    <lineage>
        <taxon>Bacteria</taxon>
        <taxon>Bacillati</taxon>
        <taxon>Actinomycetota</taxon>
        <taxon>Actinomycetes</taxon>
        <taxon>Pseudonocardiales</taxon>
        <taxon>Pseudonocardiaceae</taxon>
        <taxon>Allokutzneria</taxon>
    </lineage>
</organism>
<gene>
    <name evidence="2" type="ORF">SAMN04489726_2852</name>
</gene>
<reference evidence="2 3" key="1">
    <citation type="submission" date="2016-10" db="EMBL/GenBank/DDBJ databases">
        <authorList>
            <person name="de Groot N.N."/>
        </authorList>
    </citation>
    <scope>NUCLEOTIDE SEQUENCE [LARGE SCALE GENOMIC DNA]</scope>
    <source>
        <strain evidence="2 3">DSM 44149</strain>
    </source>
</reference>
<evidence type="ECO:0000259" key="1">
    <source>
        <dbReference type="Pfam" id="PF01337"/>
    </source>
</evidence>
<feature type="domain" description="Barstar (barnase inhibitor)" evidence="1">
    <location>
        <begin position="47"/>
        <end position="121"/>
    </location>
</feature>
<dbReference type="eggNOG" id="ENOG5034668">
    <property type="taxonomic scope" value="Bacteria"/>
</dbReference>
<sequence>MGAEPVNFDVGVKIVPNECLDAVAGEAVRRGCAVYVVPRAEGVGRHEFFRAVDRVIRLVPPIVGGRSWDAFADSLWEGITLLEHERIVIIWPDSSAVGDERDLALAILDDVARAVGDGKRVSVFVSTGNA</sequence>
<dbReference type="Pfam" id="PF01337">
    <property type="entry name" value="Barstar"/>
    <property type="match status" value="1"/>
</dbReference>
<name>A0A1G9V691_ALLAB</name>
<evidence type="ECO:0000313" key="3">
    <source>
        <dbReference type="Proteomes" id="UP000183376"/>
    </source>
</evidence>
<dbReference type="EMBL" id="LT629701">
    <property type="protein sequence ID" value="SDM67613.1"/>
    <property type="molecule type" value="Genomic_DNA"/>
</dbReference>